<reference evidence="4 5" key="1">
    <citation type="submission" date="2016-03" db="EMBL/GenBank/DDBJ databases">
        <title>Draft genome sequence of Flavobacterium fryxellicola DSM 16209.</title>
        <authorList>
            <person name="Shin S.-K."/>
            <person name="Yi H."/>
        </authorList>
    </citation>
    <scope>NUCLEOTIDE SEQUENCE [LARGE SCALE GENOMIC DNA]</scope>
    <source>
        <strain evidence="4 5">DSM 16209</strain>
    </source>
</reference>
<evidence type="ECO:0008006" key="6">
    <source>
        <dbReference type="Google" id="ProtNLM"/>
    </source>
</evidence>
<comment type="caution">
    <text evidence="4">The sequence shown here is derived from an EMBL/GenBank/DDBJ whole genome shotgun (WGS) entry which is preliminary data.</text>
</comment>
<dbReference type="Proteomes" id="UP000077164">
    <property type="component" value="Unassembled WGS sequence"/>
</dbReference>
<dbReference type="InterPro" id="IPR005632">
    <property type="entry name" value="Chaperone_Skp"/>
</dbReference>
<dbReference type="InterPro" id="IPR024930">
    <property type="entry name" value="Skp_dom_sf"/>
</dbReference>
<dbReference type="OrthoDB" id="1145062at2"/>
<dbReference type="SUPFAM" id="SSF111384">
    <property type="entry name" value="OmpH-like"/>
    <property type="match status" value="1"/>
</dbReference>
<protein>
    <recommendedName>
        <fullName evidence="6">Outer membrane chaperone Skp</fullName>
    </recommendedName>
</protein>
<name>A0A167XTD0_9FLAO</name>
<sequence length="201" mass="22499">MIQEYQKSNFKNRSKKALVLIALSISIVACNKPAEAVKEVKTAYVDTSELMKEYTEAKDLESKYKSKSEEKGKQLEAEINRFKQEAANFQAQAQANGQAWAQQKGAELQKREQQLGYAQQALSQELQAESGKEMDSLVSGVKKFIKAYGKEKGYAYIYGTGDAASILYAEDKFDITKEIIKALNDKYKAPAKTEEKAAVKK</sequence>
<evidence type="ECO:0000256" key="1">
    <source>
        <dbReference type="ARBA" id="ARBA00009091"/>
    </source>
</evidence>
<accession>A0A167XTD0</accession>
<dbReference type="GO" id="GO:0050821">
    <property type="term" value="P:protein stabilization"/>
    <property type="evidence" value="ECO:0007669"/>
    <property type="project" value="TreeGrafter"/>
</dbReference>
<dbReference type="GO" id="GO:0051082">
    <property type="term" value="F:unfolded protein binding"/>
    <property type="evidence" value="ECO:0007669"/>
    <property type="project" value="InterPro"/>
</dbReference>
<dbReference type="PANTHER" id="PTHR35089:SF1">
    <property type="entry name" value="CHAPERONE PROTEIN SKP"/>
    <property type="match status" value="1"/>
</dbReference>
<evidence type="ECO:0000313" key="5">
    <source>
        <dbReference type="Proteomes" id="UP000077164"/>
    </source>
</evidence>
<keyword evidence="2" id="KW-0732">Signal</keyword>
<dbReference type="STRING" id="249352.SAMN05444395_101424"/>
<evidence type="ECO:0000256" key="2">
    <source>
        <dbReference type="ARBA" id="ARBA00022729"/>
    </source>
</evidence>
<dbReference type="SMART" id="SM00935">
    <property type="entry name" value="OmpH"/>
    <property type="match status" value="1"/>
</dbReference>
<dbReference type="PANTHER" id="PTHR35089">
    <property type="entry name" value="CHAPERONE PROTEIN SKP"/>
    <property type="match status" value="1"/>
</dbReference>
<dbReference type="GO" id="GO:0005829">
    <property type="term" value="C:cytosol"/>
    <property type="evidence" value="ECO:0007669"/>
    <property type="project" value="TreeGrafter"/>
</dbReference>
<evidence type="ECO:0000313" key="4">
    <source>
        <dbReference type="EMBL" id="OAB28677.1"/>
    </source>
</evidence>
<gene>
    <name evidence="4" type="ORF">FBFR_07200</name>
</gene>
<dbReference type="EMBL" id="LVJE01000011">
    <property type="protein sequence ID" value="OAB28677.1"/>
    <property type="molecule type" value="Genomic_DNA"/>
</dbReference>
<comment type="similarity">
    <text evidence="1">Belongs to the Skp family.</text>
</comment>
<dbReference type="PROSITE" id="PS51257">
    <property type="entry name" value="PROKAR_LIPOPROTEIN"/>
    <property type="match status" value="1"/>
</dbReference>
<dbReference type="AlphaFoldDB" id="A0A167XTD0"/>
<feature type="coiled-coil region" evidence="3">
    <location>
        <begin position="65"/>
        <end position="92"/>
    </location>
</feature>
<keyword evidence="5" id="KW-1185">Reference proteome</keyword>
<dbReference type="Gene3D" id="3.30.910.20">
    <property type="entry name" value="Skp domain"/>
    <property type="match status" value="1"/>
</dbReference>
<proteinExistence type="inferred from homology"/>
<evidence type="ECO:0000256" key="3">
    <source>
        <dbReference type="SAM" id="Coils"/>
    </source>
</evidence>
<organism evidence="4 5">
    <name type="scientific">Flavobacterium fryxellicola</name>
    <dbReference type="NCBI Taxonomy" id="249352"/>
    <lineage>
        <taxon>Bacteria</taxon>
        <taxon>Pseudomonadati</taxon>
        <taxon>Bacteroidota</taxon>
        <taxon>Flavobacteriia</taxon>
        <taxon>Flavobacteriales</taxon>
        <taxon>Flavobacteriaceae</taxon>
        <taxon>Flavobacterium</taxon>
    </lineage>
</organism>
<keyword evidence="3" id="KW-0175">Coiled coil</keyword>
<dbReference type="Pfam" id="PF03938">
    <property type="entry name" value="OmpH"/>
    <property type="match status" value="1"/>
</dbReference>